<evidence type="ECO:0000256" key="1">
    <source>
        <dbReference type="ARBA" id="ARBA00022737"/>
    </source>
</evidence>
<keyword evidence="1" id="KW-0677">Repeat</keyword>
<name>A0AAV5IPP5_9ROSI</name>
<dbReference type="PROSITE" id="PS51375">
    <property type="entry name" value="PPR"/>
    <property type="match status" value="5"/>
</dbReference>
<dbReference type="FunFam" id="1.25.40.10:FF:000934">
    <property type="entry name" value="Pentatricopeptide repeat-containing protein"/>
    <property type="match status" value="1"/>
</dbReference>
<feature type="repeat" description="PPR" evidence="3">
    <location>
        <begin position="391"/>
        <end position="425"/>
    </location>
</feature>
<feature type="repeat" description="PPR" evidence="3">
    <location>
        <begin position="356"/>
        <end position="390"/>
    </location>
</feature>
<dbReference type="EMBL" id="BPVZ01000017">
    <property type="protein sequence ID" value="GKV01864.1"/>
    <property type="molecule type" value="Genomic_DNA"/>
</dbReference>
<evidence type="ECO:0000313" key="4">
    <source>
        <dbReference type="EMBL" id="GKV01864.1"/>
    </source>
</evidence>
<dbReference type="GO" id="GO:0003723">
    <property type="term" value="F:RNA binding"/>
    <property type="evidence" value="ECO:0007669"/>
    <property type="project" value="InterPro"/>
</dbReference>
<sequence>MAVKVMKTILNLNRFSIPKPLQKPSIPTLEHTIVEQIRICSSLKELERVYATMIKTNAMQDCFLVNQFVSACTSFHCIDYAILAFTQMEEPNVFVYNAIIKCFVGCNQPIRALECYMHMLRAMVGPTSFTYTLLVKACGLVSALRFGEGVHGHIWKLGLESHTFVQTSLVDFYSNMGKIMESRKVFDEMPERDVYAWTTMVAALVRAGDLSSASRLFEEMPERNTAAWNTMIDGYARIRDVKSAESFFNQMPAKDIISWTTMINCYSQNKQFREALAVFDEMRANRFSPDEVTMSTIISACAHIGALDIGREIHLYVVQNGFDLDVYIGSALVDMYSKCGSLDSSLLVFFKLREKNLFCWNSIIEGLARHGYTEEALAMFSRMEREAVKPNGVTFISILGACAHAGLVEEGRKLFLSMMHDYLIPPEIEHYGCMVDLLSRAGLLEDALDLIRSMKLEPNSVIWCCLLGGCKLHKNLEIAKVAVKELMVLEPNNSGHYALLVNIHAEANRWSEVENIRQAMDQLGVGKSCPGSSWINGG</sequence>
<organism evidence="4 5">
    <name type="scientific">Rubroshorea leprosula</name>
    <dbReference type="NCBI Taxonomy" id="152421"/>
    <lineage>
        <taxon>Eukaryota</taxon>
        <taxon>Viridiplantae</taxon>
        <taxon>Streptophyta</taxon>
        <taxon>Embryophyta</taxon>
        <taxon>Tracheophyta</taxon>
        <taxon>Spermatophyta</taxon>
        <taxon>Magnoliopsida</taxon>
        <taxon>eudicotyledons</taxon>
        <taxon>Gunneridae</taxon>
        <taxon>Pentapetalae</taxon>
        <taxon>rosids</taxon>
        <taxon>malvids</taxon>
        <taxon>Malvales</taxon>
        <taxon>Dipterocarpaceae</taxon>
        <taxon>Rubroshorea</taxon>
    </lineage>
</organism>
<feature type="repeat" description="PPR" evidence="3">
    <location>
        <begin position="255"/>
        <end position="289"/>
    </location>
</feature>
<dbReference type="Pfam" id="PF01535">
    <property type="entry name" value="PPR"/>
    <property type="match status" value="3"/>
</dbReference>
<feature type="repeat" description="PPR" evidence="3">
    <location>
        <begin position="92"/>
        <end position="126"/>
    </location>
</feature>
<gene>
    <name evidence="4" type="ORF">SLEP1_g14379</name>
</gene>
<dbReference type="InterPro" id="IPR046960">
    <property type="entry name" value="PPR_At4g14850-like_plant"/>
</dbReference>
<comment type="similarity">
    <text evidence="2">Belongs to the PPR family. PCMP-E subfamily.</text>
</comment>
<dbReference type="InterPro" id="IPR011990">
    <property type="entry name" value="TPR-like_helical_dom_sf"/>
</dbReference>
<dbReference type="Gene3D" id="1.25.40.10">
    <property type="entry name" value="Tetratricopeptide repeat domain"/>
    <property type="match status" value="4"/>
</dbReference>
<feature type="repeat" description="PPR" evidence="3">
    <location>
        <begin position="193"/>
        <end position="227"/>
    </location>
</feature>
<dbReference type="Proteomes" id="UP001054252">
    <property type="component" value="Unassembled WGS sequence"/>
</dbReference>
<dbReference type="PANTHER" id="PTHR47926">
    <property type="entry name" value="PENTATRICOPEPTIDE REPEAT-CONTAINING PROTEIN"/>
    <property type="match status" value="1"/>
</dbReference>
<dbReference type="Pfam" id="PF13041">
    <property type="entry name" value="PPR_2"/>
    <property type="match status" value="3"/>
</dbReference>
<dbReference type="GO" id="GO:0009451">
    <property type="term" value="P:RNA modification"/>
    <property type="evidence" value="ECO:0007669"/>
    <property type="project" value="InterPro"/>
</dbReference>
<dbReference type="InterPro" id="IPR046848">
    <property type="entry name" value="E_motif"/>
</dbReference>
<dbReference type="AlphaFoldDB" id="A0AAV5IPP5"/>
<dbReference type="Pfam" id="PF20431">
    <property type="entry name" value="E_motif"/>
    <property type="match status" value="1"/>
</dbReference>
<dbReference type="NCBIfam" id="TIGR00756">
    <property type="entry name" value="PPR"/>
    <property type="match status" value="5"/>
</dbReference>
<comment type="caution">
    <text evidence="4">The sequence shown here is derived from an EMBL/GenBank/DDBJ whole genome shotgun (WGS) entry which is preliminary data.</text>
</comment>
<dbReference type="PANTHER" id="PTHR47926:SF376">
    <property type="entry name" value="TETRATRICOPEPTIDE-LIKE HELICAL DOMAIN SUPERFAMILY"/>
    <property type="match status" value="1"/>
</dbReference>
<keyword evidence="5" id="KW-1185">Reference proteome</keyword>
<dbReference type="FunFam" id="1.25.40.10:FF:000804">
    <property type="entry name" value="Pentatricopeptide repeat-containing protein, chloroplastic"/>
    <property type="match status" value="1"/>
</dbReference>
<proteinExistence type="inferred from homology"/>
<evidence type="ECO:0008006" key="6">
    <source>
        <dbReference type="Google" id="ProtNLM"/>
    </source>
</evidence>
<dbReference type="FunFam" id="1.25.40.10:FF:000212">
    <property type="entry name" value="Pentatricopeptide repeat-containing protein At2g03380, mitochondrial"/>
    <property type="match status" value="1"/>
</dbReference>
<evidence type="ECO:0000313" key="5">
    <source>
        <dbReference type="Proteomes" id="UP001054252"/>
    </source>
</evidence>
<accession>A0AAV5IPP5</accession>
<reference evidence="4 5" key="1">
    <citation type="journal article" date="2021" name="Commun. Biol.">
        <title>The genome of Shorea leprosula (Dipterocarpaceae) highlights the ecological relevance of drought in aseasonal tropical rainforests.</title>
        <authorList>
            <person name="Ng K.K.S."/>
            <person name="Kobayashi M.J."/>
            <person name="Fawcett J.A."/>
            <person name="Hatakeyama M."/>
            <person name="Paape T."/>
            <person name="Ng C.H."/>
            <person name="Ang C.C."/>
            <person name="Tnah L.H."/>
            <person name="Lee C.T."/>
            <person name="Nishiyama T."/>
            <person name="Sese J."/>
            <person name="O'Brien M.J."/>
            <person name="Copetti D."/>
            <person name="Mohd Noor M.I."/>
            <person name="Ong R.C."/>
            <person name="Putra M."/>
            <person name="Sireger I.Z."/>
            <person name="Indrioko S."/>
            <person name="Kosugi Y."/>
            <person name="Izuno A."/>
            <person name="Isagi Y."/>
            <person name="Lee S.L."/>
            <person name="Shimizu K.K."/>
        </authorList>
    </citation>
    <scope>NUCLEOTIDE SEQUENCE [LARGE SCALE GENOMIC DNA]</scope>
    <source>
        <strain evidence="4">214</strain>
    </source>
</reference>
<evidence type="ECO:0000256" key="2">
    <source>
        <dbReference type="ARBA" id="ARBA00061659"/>
    </source>
</evidence>
<dbReference type="InterPro" id="IPR002885">
    <property type="entry name" value="PPR_rpt"/>
</dbReference>
<dbReference type="SUPFAM" id="SSF48452">
    <property type="entry name" value="TPR-like"/>
    <property type="match status" value="1"/>
</dbReference>
<evidence type="ECO:0000256" key="3">
    <source>
        <dbReference type="PROSITE-ProRule" id="PRU00708"/>
    </source>
</evidence>
<protein>
    <recommendedName>
        <fullName evidence="6">Chlororespiratory reduction 4</fullName>
    </recommendedName>
</protein>